<dbReference type="EMBL" id="LFJN01000031">
    <property type="protein sequence ID" value="KPI36438.1"/>
    <property type="molecule type" value="Genomic_DNA"/>
</dbReference>
<name>A0A0N0NJ28_9EURO</name>
<organism evidence="2 3">
    <name type="scientific">Cyphellophora attinorum</name>
    <dbReference type="NCBI Taxonomy" id="1664694"/>
    <lineage>
        <taxon>Eukaryota</taxon>
        <taxon>Fungi</taxon>
        <taxon>Dikarya</taxon>
        <taxon>Ascomycota</taxon>
        <taxon>Pezizomycotina</taxon>
        <taxon>Eurotiomycetes</taxon>
        <taxon>Chaetothyriomycetidae</taxon>
        <taxon>Chaetothyriales</taxon>
        <taxon>Cyphellophoraceae</taxon>
        <taxon>Cyphellophora</taxon>
    </lineage>
</organism>
<evidence type="ECO:0000313" key="3">
    <source>
        <dbReference type="Proteomes" id="UP000038010"/>
    </source>
</evidence>
<feature type="region of interest" description="Disordered" evidence="1">
    <location>
        <begin position="1"/>
        <end position="84"/>
    </location>
</feature>
<dbReference type="RefSeq" id="XP_017996401.1">
    <property type="nucleotide sequence ID" value="XM_018143022.1"/>
</dbReference>
<feature type="compositionally biased region" description="Polar residues" evidence="1">
    <location>
        <begin position="27"/>
        <end position="39"/>
    </location>
</feature>
<comment type="caution">
    <text evidence="2">The sequence shown here is derived from an EMBL/GenBank/DDBJ whole genome shotgun (WGS) entry which is preliminary data.</text>
</comment>
<reference evidence="2 3" key="1">
    <citation type="submission" date="2015-06" db="EMBL/GenBank/DDBJ databases">
        <title>Draft genome of the ant-associated black yeast Phialophora attae CBS 131958.</title>
        <authorList>
            <person name="Moreno L.F."/>
            <person name="Stielow B.J."/>
            <person name="de Hoog S."/>
            <person name="Vicente V.A."/>
            <person name="Weiss V.A."/>
            <person name="de Vries M."/>
            <person name="Cruz L.M."/>
            <person name="Souza E.M."/>
        </authorList>
    </citation>
    <scope>NUCLEOTIDE SEQUENCE [LARGE SCALE GENOMIC DNA]</scope>
    <source>
        <strain evidence="2 3">CBS 131958</strain>
    </source>
</reference>
<keyword evidence="3" id="KW-1185">Reference proteome</keyword>
<evidence type="ECO:0000256" key="1">
    <source>
        <dbReference type="SAM" id="MobiDB-lite"/>
    </source>
</evidence>
<dbReference type="AlphaFoldDB" id="A0A0N0NJ28"/>
<dbReference type="GeneID" id="28734902"/>
<accession>A0A0N0NJ28</accession>
<evidence type="ECO:0000313" key="2">
    <source>
        <dbReference type="EMBL" id="KPI36438.1"/>
    </source>
</evidence>
<gene>
    <name evidence="2" type="ORF">AB675_3004</name>
</gene>
<dbReference type="Proteomes" id="UP000038010">
    <property type="component" value="Unassembled WGS sequence"/>
</dbReference>
<sequence length="201" mass="22441">MSKRQRATHTGSGRWSRTAAHRPHPQAVNNPKPVQNPTSVAAKDNDSSSEEDGEIRPLKRMKLTSSTSGDYHGPAKNNIRGLKNTRSLSYAEGSHRGNRSFAKLKSNRSLSYSQVQHTRAVAPRHHSSARPILSGMEPADLHNLVQAYKAAEEAQKLEAQRQVVDRALRKIEKWADMWLEGKLSGDEDWATLGLAWMMPDN</sequence>
<protein>
    <submittedName>
        <fullName evidence="2">Uncharacterized protein</fullName>
    </submittedName>
</protein>
<dbReference type="VEuPathDB" id="FungiDB:AB675_3004"/>
<proteinExistence type="predicted"/>